<dbReference type="PANTHER" id="PTHR42916">
    <property type="entry name" value="2-SUCCINYL-5-ENOLPYRUVYL-6-HYDROXY-3-CYCLOHEXENE-1-CARBOXYLATE SYNTHASE"/>
    <property type="match status" value="1"/>
</dbReference>
<dbReference type="Gene3D" id="3.40.50.970">
    <property type="match status" value="2"/>
</dbReference>
<dbReference type="GO" id="GO:0070204">
    <property type="term" value="F:2-succinyl-5-enolpyruvyl-6-hydroxy-3-cyclohexene-1-carboxylic-acid synthase activity"/>
    <property type="evidence" value="ECO:0007669"/>
    <property type="project" value="UniProtKB-EC"/>
</dbReference>
<evidence type="ECO:0000256" key="3">
    <source>
        <dbReference type="ARBA" id="ARBA00022842"/>
    </source>
</evidence>
<keyword evidence="6" id="KW-0474">Menaquinone biosynthesis</keyword>
<dbReference type="Gene3D" id="3.40.50.1220">
    <property type="entry name" value="TPP-binding domain"/>
    <property type="match status" value="1"/>
</dbReference>
<proteinExistence type="inferred from homology"/>
<comment type="cofactor">
    <cofactor evidence="6">
        <name>Mg(2+)</name>
        <dbReference type="ChEBI" id="CHEBI:18420"/>
    </cofactor>
    <cofactor evidence="6">
        <name>Mn(2+)</name>
        <dbReference type="ChEBI" id="CHEBI:29035"/>
    </cofactor>
</comment>
<dbReference type="InterPro" id="IPR029061">
    <property type="entry name" value="THDP-binding"/>
</dbReference>
<dbReference type="RefSeq" id="WP_310910709.1">
    <property type="nucleotide sequence ID" value="NZ_JAVLVT010000001.1"/>
</dbReference>
<evidence type="ECO:0000256" key="2">
    <source>
        <dbReference type="ARBA" id="ARBA00022723"/>
    </source>
</evidence>
<dbReference type="EC" id="2.2.1.9" evidence="6"/>
<evidence type="ECO:0000256" key="4">
    <source>
        <dbReference type="ARBA" id="ARBA00023052"/>
    </source>
</evidence>
<keyword evidence="1 6" id="KW-0808">Transferase</keyword>
<name>A0ABU2H1N5_9ACTN</name>
<sequence length="573" mass="60910">MSSERSEGSPSPETNPATALAWVLVDELARCGLREAVIAPGSRSTPLALALAADGRIRLHVRIDERSASFLALGLARRQGHPVAVVCTSGTAAANFHPAVLESDRSGVPLLVLTADRPPELRDTGANQTVDQLGLYGGAVRWFSEVGVPEAVPGMVAYWRSLAARAWAQARGRVAGPVHLNVAFREPLLPGTHGPQPDSWPEPLAGREDGKPWLLVHEEPNQAGALTLPEVERGVIVCGDGDYDPEPYLELSAATGWPLLAEPTSNARRDPRLALSAYRYLLGHPGFIRQNRPDVVVTVGRCGLSRELLAFLRTARRHVAVGNPEDVRRLADPVRTATDVVSAVVAPGGCDPDSAWSRSWRRADAHARQALDEVLDTAEPSEPRLARDLAAALPAGSLLTVGASMPIRDLDAAMYPRTGLRLLGNRGVSGIDGTVSTALGAALAHQAAGGGPAAALVGDLALLHDQNGLIRGPEEPDVDLCLVVVNNDGGGIFSELEQASHPDFERLFGTPHGVSPERVAQMAGIEYTLLEEPEDLPKHVVGSGVRLLEFRTRRAASAEVRRRLRAAVQEAVG</sequence>
<dbReference type="Pfam" id="PF02776">
    <property type="entry name" value="TPP_enzyme_N"/>
    <property type="match status" value="1"/>
</dbReference>
<evidence type="ECO:0000256" key="1">
    <source>
        <dbReference type="ARBA" id="ARBA00022679"/>
    </source>
</evidence>
<comment type="catalytic activity">
    <reaction evidence="6">
        <text>isochorismate + 2-oxoglutarate + H(+) = 5-enolpyruvoyl-6-hydroxy-2-succinyl-cyclohex-3-ene-1-carboxylate + CO2</text>
        <dbReference type="Rhea" id="RHEA:25593"/>
        <dbReference type="ChEBI" id="CHEBI:15378"/>
        <dbReference type="ChEBI" id="CHEBI:16526"/>
        <dbReference type="ChEBI" id="CHEBI:16810"/>
        <dbReference type="ChEBI" id="CHEBI:29780"/>
        <dbReference type="ChEBI" id="CHEBI:58818"/>
        <dbReference type="EC" id="2.2.1.9"/>
    </reaction>
</comment>
<dbReference type="CDD" id="cd07037">
    <property type="entry name" value="TPP_PYR_MenD"/>
    <property type="match status" value="1"/>
</dbReference>
<dbReference type="EMBL" id="JAVLVT010000001">
    <property type="protein sequence ID" value="MDS1269204.1"/>
    <property type="molecule type" value="Genomic_DNA"/>
</dbReference>
<dbReference type="InterPro" id="IPR012001">
    <property type="entry name" value="Thiamin_PyroP_enz_TPP-bd_dom"/>
</dbReference>
<dbReference type="PANTHER" id="PTHR42916:SF1">
    <property type="entry name" value="PROTEIN PHYLLO, CHLOROPLASTIC"/>
    <property type="match status" value="1"/>
</dbReference>
<keyword evidence="5 6" id="KW-0464">Manganese</keyword>
<evidence type="ECO:0000313" key="9">
    <source>
        <dbReference type="Proteomes" id="UP001250214"/>
    </source>
</evidence>
<dbReference type="HAMAP" id="MF_01659">
    <property type="entry name" value="MenD"/>
    <property type="match status" value="1"/>
</dbReference>
<dbReference type="NCBIfam" id="TIGR00173">
    <property type="entry name" value="menD"/>
    <property type="match status" value="1"/>
</dbReference>
<evidence type="ECO:0000313" key="8">
    <source>
        <dbReference type="EMBL" id="MDS1269204.1"/>
    </source>
</evidence>
<comment type="pathway">
    <text evidence="6">Quinol/quinone metabolism; menaquinone biosynthesis.</text>
</comment>
<comment type="cofactor">
    <cofactor evidence="6">
        <name>thiamine diphosphate</name>
        <dbReference type="ChEBI" id="CHEBI:58937"/>
    </cofactor>
    <text evidence="6">Binds 1 thiamine pyrophosphate per subunit.</text>
</comment>
<feature type="domain" description="Thiamine pyrophosphate enzyme N-terminal TPP-binding" evidence="7">
    <location>
        <begin position="21"/>
        <end position="134"/>
    </location>
</feature>
<keyword evidence="4 6" id="KW-0786">Thiamine pyrophosphate</keyword>
<keyword evidence="9" id="KW-1185">Reference proteome</keyword>
<dbReference type="CDD" id="cd02009">
    <property type="entry name" value="TPP_SHCHC_synthase"/>
    <property type="match status" value="1"/>
</dbReference>
<keyword evidence="2 6" id="KW-0479">Metal-binding</keyword>
<dbReference type="InterPro" id="IPR004433">
    <property type="entry name" value="MenaQ_synth_MenD"/>
</dbReference>
<comment type="subunit">
    <text evidence="6">Homodimer.</text>
</comment>
<keyword evidence="3 6" id="KW-0460">Magnesium</keyword>
<comment type="similarity">
    <text evidence="6">Belongs to the TPP enzyme family. MenD subfamily.</text>
</comment>
<protein>
    <recommendedName>
        <fullName evidence="6">2-succinyl-5-enolpyruvyl-6-hydroxy-3-cyclohexene-1-carboxylate synthase</fullName>
        <shortName evidence="6">SEPHCHC synthase</shortName>
        <ecNumber evidence="6">2.2.1.9</ecNumber>
    </recommendedName>
    <alternativeName>
        <fullName evidence="6">Menaquinone biosynthesis protein MenD</fullName>
    </alternativeName>
</protein>
<evidence type="ECO:0000256" key="5">
    <source>
        <dbReference type="ARBA" id="ARBA00023211"/>
    </source>
</evidence>
<comment type="pathway">
    <text evidence="6">Quinol/quinone metabolism; 1,4-dihydroxy-2-naphthoate biosynthesis; 1,4-dihydroxy-2-naphthoate from chorismate: step 2/7.</text>
</comment>
<comment type="caution">
    <text evidence="8">The sequence shown here is derived from an EMBL/GenBank/DDBJ whole genome shotgun (WGS) entry which is preliminary data.</text>
</comment>
<evidence type="ECO:0000256" key="6">
    <source>
        <dbReference type="HAMAP-Rule" id="MF_01659"/>
    </source>
</evidence>
<dbReference type="SUPFAM" id="SSF52518">
    <property type="entry name" value="Thiamin diphosphate-binding fold (THDP-binding)"/>
    <property type="match status" value="2"/>
</dbReference>
<reference evidence="9" key="1">
    <citation type="submission" date="2023-07" db="EMBL/GenBank/DDBJ databases">
        <title>Novel species in the genus Lipingzhangella isolated from Sambhar Salt Lake.</title>
        <authorList>
            <person name="Jiya N."/>
            <person name="Kajale S."/>
            <person name="Sharma A."/>
        </authorList>
    </citation>
    <scope>NUCLEOTIDE SEQUENCE [LARGE SCALE GENOMIC DNA]</scope>
    <source>
        <strain evidence="9">LS1_29</strain>
    </source>
</reference>
<comment type="function">
    <text evidence="6">Catalyzes the thiamine diphosphate-dependent decarboxylation of 2-oxoglutarate and the subsequent addition of the resulting succinic semialdehyde-thiamine pyrophosphate anion to isochorismate to yield 2-succinyl-5-enolpyruvyl-6-hydroxy-3-cyclohexene-1-carboxylate (SEPHCHC).</text>
</comment>
<evidence type="ECO:0000259" key="7">
    <source>
        <dbReference type="Pfam" id="PF02776"/>
    </source>
</evidence>
<dbReference type="Proteomes" id="UP001250214">
    <property type="component" value="Unassembled WGS sequence"/>
</dbReference>
<gene>
    <name evidence="6 8" type="primary">menD</name>
    <name evidence="8" type="ORF">RIF23_02710</name>
</gene>
<accession>A0ABU2H1N5</accession>
<organism evidence="8 9">
    <name type="scientific">Lipingzhangella rawalii</name>
    <dbReference type="NCBI Taxonomy" id="2055835"/>
    <lineage>
        <taxon>Bacteria</taxon>
        <taxon>Bacillati</taxon>
        <taxon>Actinomycetota</taxon>
        <taxon>Actinomycetes</taxon>
        <taxon>Streptosporangiales</taxon>
        <taxon>Nocardiopsidaceae</taxon>
        <taxon>Lipingzhangella</taxon>
    </lineage>
</organism>
<dbReference type="PIRSF" id="PIRSF004983">
    <property type="entry name" value="MenD"/>
    <property type="match status" value="1"/>
</dbReference>